<dbReference type="AlphaFoldDB" id="A0A6A6XXC7"/>
<dbReference type="InterPro" id="IPR020843">
    <property type="entry name" value="ER"/>
</dbReference>
<dbReference type="SMART" id="SM00829">
    <property type="entry name" value="PKS_ER"/>
    <property type="match status" value="1"/>
</dbReference>
<evidence type="ECO:0000313" key="2">
    <source>
        <dbReference type="EMBL" id="KAF2801090.1"/>
    </source>
</evidence>
<dbReference type="Pfam" id="PF08240">
    <property type="entry name" value="ADH_N"/>
    <property type="match status" value="1"/>
</dbReference>
<dbReference type="InterPro" id="IPR013154">
    <property type="entry name" value="ADH-like_N"/>
</dbReference>
<dbReference type="PANTHER" id="PTHR11695">
    <property type="entry name" value="ALCOHOL DEHYDROGENASE RELATED"/>
    <property type="match status" value="1"/>
</dbReference>
<dbReference type="Pfam" id="PF13602">
    <property type="entry name" value="ADH_zinc_N_2"/>
    <property type="match status" value="1"/>
</dbReference>
<gene>
    <name evidence="2" type="ORF">K505DRAFT_320039</name>
</gene>
<evidence type="ECO:0000313" key="3">
    <source>
        <dbReference type="Proteomes" id="UP000799757"/>
    </source>
</evidence>
<dbReference type="InterPro" id="IPR050700">
    <property type="entry name" value="YIM1/Zinc_Alcohol_DH_Fams"/>
</dbReference>
<dbReference type="CDD" id="cd08267">
    <property type="entry name" value="MDR1"/>
    <property type="match status" value="1"/>
</dbReference>
<organism evidence="2 3">
    <name type="scientific">Melanomma pulvis-pyrius CBS 109.77</name>
    <dbReference type="NCBI Taxonomy" id="1314802"/>
    <lineage>
        <taxon>Eukaryota</taxon>
        <taxon>Fungi</taxon>
        <taxon>Dikarya</taxon>
        <taxon>Ascomycota</taxon>
        <taxon>Pezizomycotina</taxon>
        <taxon>Dothideomycetes</taxon>
        <taxon>Pleosporomycetidae</taxon>
        <taxon>Pleosporales</taxon>
        <taxon>Melanommataceae</taxon>
        <taxon>Melanomma</taxon>
    </lineage>
</organism>
<dbReference type="GO" id="GO:0016491">
    <property type="term" value="F:oxidoreductase activity"/>
    <property type="evidence" value="ECO:0007669"/>
    <property type="project" value="InterPro"/>
</dbReference>
<accession>A0A6A6XXC7</accession>
<dbReference type="OrthoDB" id="201656at2759"/>
<dbReference type="SUPFAM" id="SSF50129">
    <property type="entry name" value="GroES-like"/>
    <property type="match status" value="1"/>
</dbReference>
<dbReference type="PANTHER" id="PTHR11695:SF294">
    <property type="entry name" value="RETICULON-4-INTERACTING PROTEIN 1, MITOCHONDRIAL"/>
    <property type="match status" value="1"/>
</dbReference>
<dbReference type="Gene3D" id="3.40.50.720">
    <property type="entry name" value="NAD(P)-binding Rossmann-like Domain"/>
    <property type="match status" value="1"/>
</dbReference>
<feature type="domain" description="Enoyl reductase (ER)" evidence="1">
    <location>
        <begin position="15"/>
        <end position="330"/>
    </location>
</feature>
<evidence type="ECO:0000259" key="1">
    <source>
        <dbReference type="SMART" id="SM00829"/>
    </source>
</evidence>
<dbReference type="InterPro" id="IPR036291">
    <property type="entry name" value="NAD(P)-bd_dom_sf"/>
</dbReference>
<name>A0A6A6XXC7_9PLEO</name>
<proteinExistence type="predicted"/>
<dbReference type="EMBL" id="MU001739">
    <property type="protein sequence ID" value="KAF2801090.1"/>
    <property type="molecule type" value="Genomic_DNA"/>
</dbReference>
<keyword evidence="3" id="KW-1185">Reference proteome</keyword>
<protein>
    <submittedName>
        <fullName evidence="2">Reticulon-4-interacting protein 1, mitochondrial</fullName>
    </submittedName>
</protein>
<dbReference type="GO" id="GO:0005739">
    <property type="term" value="C:mitochondrion"/>
    <property type="evidence" value="ECO:0007669"/>
    <property type="project" value="TreeGrafter"/>
</dbReference>
<dbReference type="InterPro" id="IPR011032">
    <property type="entry name" value="GroES-like_sf"/>
</dbReference>
<dbReference type="Gene3D" id="3.90.180.10">
    <property type="entry name" value="Medium-chain alcohol dehydrogenases, catalytic domain"/>
    <property type="match status" value="1"/>
</dbReference>
<sequence length="335" mass="35567">MATMKAWQFSTTTGGLDKNLFRPADGATKPHISDDQILVEVHSVALNPADYKTAEAWFIARLTLSLPKVPCTDFCGKVVETGKKVDSFHVGEMVFGSCDPLKSGSLGEFVAVSKNMVASMPEGLSVDDAASIGIAGVTAYQSLAGKVKKGDKVFINGGSGGCGIYAIQIAKVLGCHVTVSCSTANIELCKSLGADEILDYKSSDILKQLADKGPIFDLAVDNVGSSSALYKASHTFLAPTSKFVQVGVMVTVCGIAKLASNTLRPGFLGGGKRKYQVIFVNIATKELEQIGTWMKEGKVRNVVDSVFEFDSAPDAFTRLKTGRAKGKIVVHVKQE</sequence>
<dbReference type="Proteomes" id="UP000799757">
    <property type="component" value="Unassembled WGS sequence"/>
</dbReference>
<reference evidence="2" key="1">
    <citation type="journal article" date="2020" name="Stud. Mycol.">
        <title>101 Dothideomycetes genomes: a test case for predicting lifestyles and emergence of pathogens.</title>
        <authorList>
            <person name="Haridas S."/>
            <person name="Albert R."/>
            <person name="Binder M."/>
            <person name="Bloem J."/>
            <person name="Labutti K."/>
            <person name="Salamov A."/>
            <person name="Andreopoulos B."/>
            <person name="Baker S."/>
            <person name="Barry K."/>
            <person name="Bills G."/>
            <person name="Bluhm B."/>
            <person name="Cannon C."/>
            <person name="Castanera R."/>
            <person name="Culley D."/>
            <person name="Daum C."/>
            <person name="Ezra D."/>
            <person name="Gonzalez J."/>
            <person name="Henrissat B."/>
            <person name="Kuo A."/>
            <person name="Liang C."/>
            <person name="Lipzen A."/>
            <person name="Lutzoni F."/>
            <person name="Magnuson J."/>
            <person name="Mondo S."/>
            <person name="Nolan M."/>
            <person name="Ohm R."/>
            <person name="Pangilinan J."/>
            <person name="Park H.-J."/>
            <person name="Ramirez L."/>
            <person name="Alfaro M."/>
            <person name="Sun H."/>
            <person name="Tritt A."/>
            <person name="Yoshinaga Y."/>
            <person name="Zwiers L.-H."/>
            <person name="Turgeon B."/>
            <person name="Goodwin S."/>
            <person name="Spatafora J."/>
            <person name="Crous P."/>
            <person name="Grigoriev I."/>
        </authorList>
    </citation>
    <scope>NUCLEOTIDE SEQUENCE</scope>
    <source>
        <strain evidence="2">CBS 109.77</strain>
    </source>
</reference>
<dbReference type="SUPFAM" id="SSF51735">
    <property type="entry name" value="NAD(P)-binding Rossmann-fold domains"/>
    <property type="match status" value="1"/>
</dbReference>